<dbReference type="RefSeq" id="XP_056763878.1">
    <property type="nucleotide sequence ID" value="XM_056911052.1"/>
</dbReference>
<reference evidence="3" key="2">
    <citation type="journal article" date="2023" name="IMA Fungus">
        <title>Comparative genomic study of the Penicillium genus elucidates a diverse pangenome and 15 lateral gene transfer events.</title>
        <authorList>
            <person name="Petersen C."/>
            <person name="Sorensen T."/>
            <person name="Nielsen M.R."/>
            <person name="Sondergaard T.E."/>
            <person name="Sorensen J.L."/>
            <person name="Fitzpatrick D.A."/>
            <person name="Frisvad J.C."/>
            <person name="Nielsen K.L."/>
        </authorList>
    </citation>
    <scope>NUCLEOTIDE SEQUENCE</scope>
    <source>
        <strain evidence="3">IBT 16125</strain>
    </source>
</reference>
<feature type="chain" id="PRO_5042111032" evidence="2">
    <location>
        <begin position="22"/>
        <end position="112"/>
    </location>
</feature>
<evidence type="ECO:0000256" key="2">
    <source>
        <dbReference type="SAM" id="SignalP"/>
    </source>
</evidence>
<comment type="caution">
    <text evidence="3">The sequence shown here is derived from an EMBL/GenBank/DDBJ whole genome shotgun (WGS) entry which is preliminary data.</text>
</comment>
<dbReference type="AlphaFoldDB" id="A0AAD6C3Y4"/>
<gene>
    <name evidence="3" type="ORF">N7458_007670</name>
</gene>
<dbReference type="GeneID" id="81601295"/>
<evidence type="ECO:0000313" key="3">
    <source>
        <dbReference type="EMBL" id="KAJ5443798.1"/>
    </source>
</evidence>
<dbReference type="EMBL" id="JAPVEA010000007">
    <property type="protein sequence ID" value="KAJ5443798.1"/>
    <property type="molecule type" value="Genomic_DNA"/>
</dbReference>
<name>A0AAD6C3Y4_9EURO</name>
<sequence length="112" mass="11364">MQLQTIFTALCLSLLSGTVTAQSQPPMNLTPTQSPSRSAFPSPNSVVPASRSATPTITRVRQAFRGSSTPASSVRVASTPAASSGFATSAIPAASGAANSNVLGNLLHLPRN</sequence>
<accession>A0AAD6C3Y4</accession>
<evidence type="ECO:0000256" key="1">
    <source>
        <dbReference type="SAM" id="MobiDB-lite"/>
    </source>
</evidence>
<evidence type="ECO:0000313" key="4">
    <source>
        <dbReference type="Proteomes" id="UP001213681"/>
    </source>
</evidence>
<reference evidence="3" key="1">
    <citation type="submission" date="2022-12" db="EMBL/GenBank/DDBJ databases">
        <authorList>
            <person name="Petersen C."/>
        </authorList>
    </citation>
    <scope>NUCLEOTIDE SEQUENCE</scope>
    <source>
        <strain evidence="3">IBT 16125</strain>
    </source>
</reference>
<feature type="signal peptide" evidence="2">
    <location>
        <begin position="1"/>
        <end position="21"/>
    </location>
</feature>
<organism evidence="3 4">
    <name type="scientific">Penicillium daleae</name>
    <dbReference type="NCBI Taxonomy" id="63821"/>
    <lineage>
        <taxon>Eukaryota</taxon>
        <taxon>Fungi</taxon>
        <taxon>Dikarya</taxon>
        <taxon>Ascomycota</taxon>
        <taxon>Pezizomycotina</taxon>
        <taxon>Eurotiomycetes</taxon>
        <taxon>Eurotiomycetidae</taxon>
        <taxon>Eurotiales</taxon>
        <taxon>Aspergillaceae</taxon>
        <taxon>Penicillium</taxon>
    </lineage>
</organism>
<feature type="region of interest" description="Disordered" evidence="1">
    <location>
        <begin position="21"/>
        <end position="75"/>
    </location>
</feature>
<dbReference type="Proteomes" id="UP001213681">
    <property type="component" value="Unassembled WGS sequence"/>
</dbReference>
<proteinExistence type="predicted"/>
<keyword evidence="4" id="KW-1185">Reference proteome</keyword>
<keyword evidence="2" id="KW-0732">Signal</keyword>
<protein>
    <submittedName>
        <fullName evidence="3">Uncharacterized protein</fullName>
    </submittedName>
</protein>